<feature type="region of interest" description="Disordered" evidence="4">
    <location>
        <begin position="1"/>
        <end position="25"/>
    </location>
</feature>
<protein>
    <submittedName>
        <fullName evidence="7">IclR family transcriptional regulator</fullName>
    </submittedName>
</protein>
<evidence type="ECO:0000256" key="2">
    <source>
        <dbReference type="ARBA" id="ARBA00023125"/>
    </source>
</evidence>
<keyword evidence="2" id="KW-0238">DNA-binding</keyword>
<dbReference type="Gene3D" id="3.30.450.40">
    <property type="match status" value="1"/>
</dbReference>
<sequence length="278" mass="30585">MDESNSGQTDPSESKAGKGRTGERTVGKPVGAVIAAAAVIRVLHRAERPLKASDVAREAGLHRGTAFNILRTLQREGYVTYNERDRTYSVGILILELAHGVLLASGLLDVVRPEMFSLAERVGVTVAIGKVTEDKDLILLDFVGGTLRIDSYFSVGRRSRRFSGASGLVMAAFSGASIELVKEQYEYTEWFRRPPLDEYLERLEQTRKQGFSLDQGNRRSGLTQVAVPIFSQSGALTLVLTAADFSYAMDDERISLVAREMLAFSHRMSAESGRLRLP</sequence>
<dbReference type="Proteomes" id="UP001378188">
    <property type="component" value="Unassembled WGS sequence"/>
</dbReference>
<evidence type="ECO:0000313" key="8">
    <source>
        <dbReference type="Proteomes" id="UP001378188"/>
    </source>
</evidence>
<dbReference type="PROSITE" id="PS51078">
    <property type="entry name" value="ICLR_ED"/>
    <property type="match status" value="1"/>
</dbReference>
<dbReference type="EMBL" id="JAZHOF010000011">
    <property type="protein sequence ID" value="MEJ8574237.1"/>
    <property type="molecule type" value="Genomic_DNA"/>
</dbReference>
<dbReference type="GO" id="GO:0045892">
    <property type="term" value="P:negative regulation of DNA-templated transcription"/>
    <property type="evidence" value="ECO:0007669"/>
    <property type="project" value="TreeGrafter"/>
</dbReference>
<dbReference type="InterPro" id="IPR014757">
    <property type="entry name" value="Tscrpt_reg_IclR_C"/>
</dbReference>
<evidence type="ECO:0000256" key="3">
    <source>
        <dbReference type="ARBA" id="ARBA00023163"/>
    </source>
</evidence>
<dbReference type="GO" id="GO:0003700">
    <property type="term" value="F:DNA-binding transcription factor activity"/>
    <property type="evidence" value="ECO:0007669"/>
    <property type="project" value="TreeGrafter"/>
</dbReference>
<dbReference type="PROSITE" id="PS51077">
    <property type="entry name" value="HTH_ICLR"/>
    <property type="match status" value="1"/>
</dbReference>
<dbReference type="InterPro" id="IPR036388">
    <property type="entry name" value="WH-like_DNA-bd_sf"/>
</dbReference>
<dbReference type="InterPro" id="IPR005471">
    <property type="entry name" value="Tscrpt_reg_IclR_N"/>
</dbReference>
<dbReference type="SUPFAM" id="SSF55781">
    <property type="entry name" value="GAF domain-like"/>
    <property type="match status" value="1"/>
</dbReference>
<dbReference type="InterPro" id="IPR050707">
    <property type="entry name" value="HTH_MetabolicPath_Reg"/>
</dbReference>
<dbReference type="PANTHER" id="PTHR30136">
    <property type="entry name" value="HELIX-TURN-HELIX TRANSCRIPTIONAL REGULATOR, ICLR FAMILY"/>
    <property type="match status" value="1"/>
</dbReference>
<organism evidence="7 8">
    <name type="scientific">Microbaculum marinum</name>
    <dbReference type="NCBI Taxonomy" id="1764581"/>
    <lineage>
        <taxon>Bacteria</taxon>
        <taxon>Pseudomonadati</taxon>
        <taxon>Pseudomonadota</taxon>
        <taxon>Alphaproteobacteria</taxon>
        <taxon>Hyphomicrobiales</taxon>
        <taxon>Tepidamorphaceae</taxon>
        <taxon>Microbaculum</taxon>
    </lineage>
</organism>
<evidence type="ECO:0000256" key="1">
    <source>
        <dbReference type="ARBA" id="ARBA00023015"/>
    </source>
</evidence>
<dbReference type="SUPFAM" id="SSF46785">
    <property type="entry name" value="Winged helix' DNA-binding domain"/>
    <property type="match status" value="1"/>
</dbReference>
<keyword evidence="1" id="KW-0805">Transcription regulation</keyword>
<evidence type="ECO:0000259" key="6">
    <source>
        <dbReference type="PROSITE" id="PS51078"/>
    </source>
</evidence>
<evidence type="ECO:0000256" key="4">
    <source>
        <dbReference type="SAM" id="MobiDB-lite"/>
    </source>
</evidence>
<feature type="domain" description="IclR-ED" evidence="6">
    <location>
        <begin position="93"/>
        <end position="274"/>
    </location>
</feature>
<evidence type="ECO:0000313" key="7">
    <source>
        <dbReference type="EMBL" id="MEJ8574237.1"/>
    </source>
</evidence>
<proteinExistence type="predicted"/>
<name>A0AAW9RVC9_9HYPH</name>
<accession>A0AAW9RVC9</accession>
<dbReference type="RefSeq" id="WP_340331940.1">
    <property type="nucleotide sequence ID" value="NZ_JAZHOF010000011.1"/>
</dbReference>
<dbReference type="GO" id="GO:0003677">
    <property type="term" value="F:DNA binding"/>
    <property type="evidence" value="ECO:0007669"/>
    <property type="project" value="UniProtKB-KW"/>
</dbReference>
<keyword evidence="3" id="KW-0804">Transcription</keyword>
<dbReference type="SMART" id="SM00346">
    <property type="entry name" value="HTH_ICLR"/>
    <property type="match status" value="1"/>
</dbReference>
<dbReference type="Gene3D" id="1.10.10.10">
    <property type="entry name" value="Winged helix-like DNA-binding domain superfamily/Winged helix DNA-binding domain"/>
    <property type="match status" value="1"/>
</dbReference>
<dbReference type="FunFam" id="1.10.10.10:FF:000056">
    <property type="entry name" value="IclR family transcriptional regulator"/>
    <property type="match status" value="1"/>
</dbReference>
<dbReference type="AlphaFoldDB" id="A0AAW9RVC9"/>
<dbReference type="InterPro" id="IPR029016">
    <property type="entry name" value="GAF-like_dom_sf"/>
</dbReference>
<reference evidence="7 8" key="1">
    <citation type="submission" date="2024-02" db="EMBL/GenBank/DDBJ databases">
        <title>Genome analysis and characterization of Microbaculum marinisediminis sp. nov., isolated from marine sediment.</title>
        <authorList>
            <person name="Du Z.-J."/>
            <person name="Ye Y.-Q."/>
            <person name="Zhang Z.-R."/>
            <person name="Yuan S.-M."/>
            <person name="Zhang X.-Y."/>
        </authorList>
    </citation>
    <scope>NUCLEOTIDE SEQUENCE [LARGE SCALE GENOMIC DNA]</scope>
    <source>
        <strain evidence="7 8">SDUM1044001</strain>
    </source>
</reference>
<dbReference type="InterPro" id="IPR036390">
    <property type="entry name" value="WH_DNA-bd_sf"/>
</dbReference>
<feature type="compositionally biased region" description="Basic and acidic residues" evidence="4">
    <location>
        <begin position="12"/>
        <end position="25"/>
    </location>
</feature>
<dbReference type="Pfam" id="PF01614">
    <property type="entry name" value="IclR_C"/>
    <property type="match status" value="1"/>
</dbReference>
<feature type="domain" description="HTH iclR-type" evidence="5">
    <location>
        <begin position="30"/>
        <end position="92"/>
    </location>
</feature>
<gene>
    <name evidence="7" type="ORF">V3328_22325</name>
</gene>
<comment type="caution">
    <text evidence="7">The sequence shown here is derived from an EMBL/GenBank/DDBJ whole genome shotgun (WGS) entry which is preliminary data.</text>
</comment>
<feature type="compositionally biased region" description="Polar residues" evidence="4">
    <location>
        <begin position="1"/>
        <end position="11"/>
    </location>
</feature>
<keyword evidence="8" id="KW-1185">Reference proteome</keyword>
<dbReference type="Pfam" id="PF09339">
    <property type="entry name" value="HTH_IclR"/>
    <property type="match status" value="1"/>
</dbReference>
<evidence type="ECO:0000259" key="5">
    <source>
        <dbReference type="PROSITE" id="PS51077"/>
    </source>
</evidence>
<dbReference type="PANTHER" id="PTHR30136:SF24">
    <property type="entry name" value="HTH-TYPE TRANSCRIPTIONAL REPRESSOR ALLR"/>
    <property type="match status" value="1"/>
</dbReference>